<keyword evidence="3" id="KW-0238">DNA-binding</keyword>
<dbReference type="FunFam" id="1.10.10.10:FF:000001">
    <property type="entry name" value="LysR family transcriptional regulator"/>
    <property type="match status" value="1"/>
</dbReference>
<dbReference type="PANTHER" id="PTHR30126">
    <property type="entry name" value="HTH-TYPE TRANSCRIPTIONAL REGULATOR"/>
    <property type="match status" value="1"/>
</dbReference>
<evidence type="ECO:0000313" key="6">
    <source>
        <dbReference type="EMBL" id="XDK24611.1"/>
    </source>
</evidence>
<protein>
    <submittedName>
        <fullName evidence="6">LysR substrate-binding domain-containing protein</fullName>
    </submittedName>
</protein>
<dbReference type="PRINTS" id="PR00039">
    <property type="entry name" value="HTHLYSR"/>
</dbReference>
<dbReference type="AlphaFoldDB" id="A0AB39H8C4"/>
<dbReference type="GO" id="GO:0003700">
    <property type="term" value="F:DNA-binding transcription factor activity"/>
    <property type="evidence" value="ECO:0007669"/>
    <property type="project" value="InterPro"/>
</dbReference>
<dbReference type="InterPro" id="IPR036390">
    <property type="entry name" value="WH_DNA-bd_sf"/>
</dbReference>
<dbReference type="InterPro" id="IPR036388">
    <property type="entry name" value="WH-like_DNA-bd_sf"/>
</dbReference>
<feature type="domain" description="HTH lysR-type" evidence="5">
    <location>
        <begin position="1"/>
        <end position="58"/>
    </location>
</feature>
<dbReference type="EMBL" id="CP162601">
    <property type="protein sequence ID" value="XDK24611.1"/>
    <property type="molecule type" value="Genomic_DNA"/>
</dbReference>
<dbReference type="GO" id="GO:0000976">
    <property type="term" value="F:transcription cis-regulatory region binding"/>
    <property type="evidence" value="ECO:0007669"/>
    <property type="project" value="TreeGrafter"/>
</dbReference>
<dbReference type="PROSITE" id="PS50931">
    <property type="entry name" value="HTH_LYSR"/>
    <property type="match status" value="1"/>
</dbReference>
<dbReference type="SUPFAM" id="SSF46785">
    <property type="entry name" value="Winged helix' DNA-binding domain"/>
    <property type="match status" value="1"/>
</dbReference>
<evidence type="ECO:0000256" key="2">
    <source>
        <dbReference type="ARBA" id="ARBA00023015"/>
    </source>
</evidence>
<keyword evidence="4" id="KW-0804">Transcription</keyword>
<dbReference type="InterPro" id="IPR000847">
    <property type="entry name" value="LysR_HTH_N"/>
</dbReference>
<dbReference type="KEGG" id="vih:AB0763_10440"/>
<dbReference type="RefSeq" id="WP_306100743.1">
    <property type="nucleotide sequence ID" value="NZ_CP162601.1"/>
</dbReference>
<dbReference type="InterPro" id="IPR005119">
    <property type="entry name" value="LysR_subst-bd"/>
</dbReference>
<dbReference type="PANTHER" id="PTHR30126:SF39">
    <property type="entry name" value="HTH-TYPE TRANSCRIPTIONAL REGULATOR CYSL"/>
    <property type="match status" value="1"/>
</dbReference>
<comment type="similarity">
    <text evidence="1">Belongs to the LysR transcriptional regulatory family.</text>
</comment>
<dbReference type="Pfam" id="PF03466">
    <property type="entry name" value="LysR_substrate"/>
    <property type="match status" value="1"/>
</dbReference>
<sequence>MNLHSLRVFHTVARLGSFSQAAERLCISQPGVSKALKELEYQLDIKLIERASKGKKLALTAAGQALFDHARSIFAIEKAAIDDIKARTGLKKGTLVIGTSTTIANYWLPPYLARFHHQYPGIKVEVKVANTAQIEQSLLDCTLDLALVEGSAHQEGISSRYWQQDSMSFVMASHCDVNEPCIDWFNQQVWLLREPGSGTLEMTEQWLASCHIQPKETMQLGSNEAIAHAAAQGIGVALLPEVVTADLVTLGRLKTLPNAQQVEMSRPLLQLQYKNRPSSHAAQAFEAILFER</sequence>
<accession>A0AB39H8C4</accession>
<evidence type="ECO:0000256" key="4">
    <source>
        <dbReference type="ARBA" id="ARBA00023163"/>
    </source>
</evidence>
<gene>
    <name evidence="6" type="ORF">AB0763_10440</name>
</gene>
<evidence type="ECO:0000256" key="3">
    <source>
        <dbReference type="ARBA" id="ARBA00023125"/>
    </source>
</evidence>
<dbReference type="Gene3D" id="1.10.10.10">
    <property type="entry name" value="Winged helix-like DNA-binding domain superfamily/Winged helix DNA-binding domain"/>
    <property type="match status" value="1"/>
</dbReference>
<dbReference type="Pfam" id="PF00126">
    <property type="entry name" value="HTH_1"/>
    <property type="match status" value="1"/>
</dbReference>
<keyword evidence="2" id="KW-0805">Transcription regulation</keyword>
<name>A0AB39H8C4_9VIBR</name>
<dbReference type="Gene3D" id="3.40.190.290">
    <property type="match status" value="1"/>
</dbReference>
<proteinExistence type="inferred from homology"/>
<dbReference type="SUPFAM" id="SSF53850">
    <property type="entry name" value="Periplasmic binding protein-like II"/>
    <property type="match status" value="1"/>
</dbReference>
<organism evidence="6">
    <name type="scientific">Vibrio sp. HB236076</name>
    <dbReference type="NCBI Taxonomy" id="3232307"/>
    <lineage>
        <taxon>Bacteria</taxon>
        <taxon>Pseudomonadati</taxon>
        <taxon>Pseudomonadota</taxon>
        <taxon>Gammaproteobacteria</taxon>
        <taxon>Vibrionales</taxon>
        <taxon>Vibrionaceae</taxon>
        <taxon>Vibrio</taxon>
    </lineage>
</organism>
<evidence type="ECO:0000259" key="5">
    <source>
        <dbReference type="PROSITE" id="PS50931"/>
    </source>
</evidence>
<reference evidence="6" key="1">
    <citation type="submission" date="2024-07" db="EMBL/GenBank/DDBJ databases">
        <title>Genome Analysis of a Potential Novel Vibrio Species Secreting pH- and Thermo-stable Alginate Lyase and its Application in Producing Alginate Oligosaccharides.</title>
        <authorList>
            <person name="Huang H."/>
            <person name="Bao K."/>
        </authorList>
    </citation>
    <scope>NUCLEOTIDE SEQUENCE</scope>
    <source>
        <strain evidence="6">HB236076</strain>
    </source>
</reference>
<evidence type="ECO:0000256" key="1">
    <source>
        <dbReference type="ARBA" id="ARBA00009437"/>
    </source>
</evidence>